<feature type="transmembrane region" description="Helical" evidence="1">
    <location>
        <begin position="107"/>
        <end position="124"/>
    </location>
</feature>
<reference evidence="3 4" key="1">
    <citation type="submission" date="2018-01" db="EMBL/GenBank/DDBJ databases">
        <authorList>
            <person name="Gaut B.S."/>
            <person name="Morton B.R."/>
            <person name="Clegg M.T."/>
            <person name="Duvall M.R."/>
        </authorList>
    </citation>
    <scope>NUCLEOTIDE SEQUENCE [LARGE SCALE GENOMIC DNA]</scope>
    <source>
        <strain evidence="3">GP69</strain>
    </source>
</reference>
<dbReference type="EMBL" id="OFSM01000011">
    <property type="protein sequence ID" value="SOY29627.1"/>
    <property type="molecule type" value="Genomic_DNA"/>
</dbReference>
<keyword evidence="1" id="KW-1133">Transmembrane helix</keyword>
<name>A0A2K4ZGP3_9FIRM</name>
<dbReference type="PANTHER" id="PTHR28008:SF1">
    <property type="entry name" value="DOMAIN PROTEIN, PUTATIVE (AFU_ORTHOLOGUE AFUA_3G10980)-RELATED"/>
    <property type="match status" value="1"/>
</dbReference>
<dbReference type="Proteomes" id="UP000236311">
    <property type="component" value="Unassembled WGS sequence"/>
</dbReference>
<evidence type="ECO:0000313" key="3">
    <source>
        <dbReference type="EMBL" id="SOY29627.1"/>
    </source>
</evidence>
<dbReference type="PIRSF" id="PIRSF019083">
    <property type="entry name" value="UCP019083_VanZ"/>
    <property type="match status" value="1"/>
</dbReference>
<dbReference type="RefSeq" id="WP_103239728.1">
    <property type="nucleotide sequence ID" value="NZ_JANJZD010000010.1"/>
</dbReference>
<keyword evidence="1" id="KW-0812">Transmembrane</keyword>
<accession>A0A2K4ZGP3</accession>
<gene>
    <name evidence="3" type="ORF">AMURIS_02348</name>
</gene>
<dbReference type="PANTHER" id="PTHR28008">
    <property type="entry name" value="DOMAIN PROTEIN, PUTATIVE (AFU_ORTHOLOGUE AFUA_3G10980)-RELATED"/>
    <property type="match status" value="1"/>
</dbReference>
<sequence>MTIRKKEGLLRKSLLTGIISILLGILYYFIFHFSAQDSEQSGSLSRMVTEKCVAFMNVLSGAHWSDIKMAGLAEYFEHPVRKLAHFSEYACMGVLVYCLWNQWMRRGKALALLTVGWVFASAAADEFHQYFVPGRYASVADVLLDTCGGAFGVLCCVCVATLYQRRRRKTI</sequence>
<evidence type="ECO:0000259" key="2">
    <source>
        <dbReference type="Pfam" id="PF04892"/>
    </source>
</evidence>
<protein>
    <submittedName>
        <fullName evidence="3">VanZ like family protein</fullName>
    </submittedName>
</protein>
<keyword evidence="1" id="KW-0472">Membrane</keyword>
<dbReference type="Pfam" id="PF04892">
    <property type="entry name" value="VanZ"/>
    <property type="match status" value="1"/>
</dbReference>
<dbReference type="OrthoDB" id="291892at2"/>
<proteinExistence type="predicted"/>
<feature type="domain" description="VanZ-like" evidence="2">
    <location>
        <begin position="21"/>
        <end position="157"/>
    </location>
</feature>
<dbReference type="NCBIfam" id="NF037970">
    <property type="entry name" value="vanZ_1"/>
    <property type="match status" value="1"/>
</dbReference>
<evidence type="ECO:0000256" key="1">
    <source>
        <dbReference type="SAM" id="Phobius"/>
    </source>
</evidence>
<keyword evidence="4" id="KW-1185">Reference proteome</keyword>
<dbReference type="InterPro" id="IPR006976">
    <property type="entry name" value="VanZ-like"/>
</dbReference>
<dbReference type="AlphaFoldDB" id="A0A2K4ZGP3"/>
<organism evidence="3 4">
    <name type="scientific">Acetatifactor muris</name>
    <dbReference type="NCBI Taxonomy" id="879566"/>
    <lineage>
        <taxon>Bacteria</taxon>
        <taxon>Bacillati</taxon>
        <taxon>Bacillota</taxon>
        <taxon>Clostridia</taxon>
        <taxon>Lachnospirales</taxon>
        <taxon>Lachnospiraceae</taxon>
        <taxon>Acetatifactor</taxon>
    </lineage>
</organism>
<feature type="transmembrane region" description="Helical" evidence="1">
    <location>
        <begin position="12"/>
        <end position="31"/>
    </location>
</feature>
<dbReference type="InterPro" id="IPR016747">
    <property type="entry name" value="Phosphotransbutyrylase"/>
</dbReference>
<evidence type="ECO:0000313" key="4">
    <source>
        <dbReference type="Proteomes" id="UP000236311"/>
    </source>
</evidence>
<feature type="transmembrane region" description="Helical" evidence="1">
    <location>
        <begin position="136"/>
        <end position="163"/>
    </location>
</feature>
<feature type="transmembrane region" description="Helical" evidence="1">
    <location>
        <begin position="83"/>
        <end position="100"/>
    </location>
</feature>